<evidence type="ECO:0000256" key="1">
    <source>
        <dbReference type="SAM" id="SignalP"/>
    </source>
</evidence>
<protein>
    <submittedName>
        <fullName evidence="2">Uncharacterized protein</fullName>
    </submittedName>
</protein>
<name>A0A077ZUE0_STYLE</name>
<dbReference type="EMBL" id="CCKQ01001800">
    <property type="protein sequence ID" value="CDW72905.1"/>
    <property type="molecule type" value="Genomic_DNA"/>
</dbReference>
<reference evidence="2 3" key="1">
    <citation type="submission" date="2014-06" db="EMBL/GenBank/DDBJ databases">
        <authorList>
            <person name="Swart Estienne"/>
        </authorList>
    </citation>
    <scope>NUCLEOTIDE SEQUENCE [LARGE SCALE GENOMIC DNA]</scope>
    <source>
        <strain evidence="2 3">130c</strain>
    </source>
</reference>
<gene>
    <name evidence="2" type="primary">Contig4246.g4552</name>
    <name evidence="2" type="ORF">STYLEM_1872</name>
</gene>
<proteinExistence type="predicted"/>
<keyword evidence="1" id="KW-0732">Signal</keyword>
<feature type="signal peptide" evidence="1">
    <location>
        <begin position="1"/>
        <end position="22"/>
    </location>
</feature>
<dbReference type="Proteomes" id="UP000039865">
    <property type="component" value="Unassembled WGS sequence"/>
</dbReference>
<accession>A0A077ZUE0</accession>
<evidence type="ECO:0000313" key="3">
    <source>
        <dbReference type="Proteomes" id="UP000039865"/>
    </source>
</evidence>
<evidence type="ECO:0000313" key="2">
    <source>
        <dbReference type="EMBL" id="CDW72905.1"/>
    </source>
</evidence>
<sequence>MRLSSTVLFLLSVILSISEINAKIFKPYCSQIKNKMFVFCTIDENCQYSDEYCKIDPANPSQFGSCVVNQDIYINNPCNWPQVEQEPPFDMCMVMRCMAGYYCSEGKCHLNMRQDSIQPGFLN</sequence>
<organism evidence="2 3">
    <name type="scientific">Stylonychia lemnae</name>
    <name type="common">Ciliate</name>
    <dbReference type="NCBI Taxonomy" id="5949"/>
    <lineage>
        <taxon>Eukaryota</taxon>
        <taxon>Sar</taxon>
        <taxon>Alveolata</taxon>
        <taxon>Ciliophora</taxon>
        <taxon>Intramacronucleata</taxon>
        <taxon>Spirotrichea</taxon>
        <taxon>Stichotrichia</taxon>
        <taxon>Sporadotrichida</taxon>
        <taxon>Oxytrichidae</taxon>
        <taxon>Stylonychinae</taxon>
        <taxon>Stylonychia</taxon>
    </lineage>
</organism>
<dbReference type="InParanoid" id="A0A077ZUE0"/>
<feature type="chain" id="PRO_5001728983" evidence="1">
    <location>
        <begin position="23"/>
        <end position="123"/>
    </location>
</feature>
<keyword evidence="3" id="KW-1185">Reference proteome</keyword>
<dbReference type="AlphaFoldDB" id="A0A077ZUE0"/>